<dbReference type="Pfam" id="PF01040">
    <property type="entry name" value="UbiA"/>
    <property type="match status" value="1"/>
</dbReference>
<feature type="transmembrane region" description="Helical" evidence="8">
    <location>
        <begin position="120"/>
        <end position="138"/>
    </location>
</feature>
<dbReference type="eggNOG" id="KOG1380">
    <property type="taxonomic scope" value="Eukaryota"/>
</dbReference>
<accession>L0B1W6</accession>
<dbReference type="Proteomes" id="UP000031512">
    <property type="component" value="Chromosome 3"/>
</dbReference>
<organism evidence="9 10">
    <name type="scientific">Theileria equi strain WA</name>
    <dbReference type="NCBI Taxonomy" id="1537102"/>
    <lineage>
        <taxon>Eukaryota</taxon>
        <taxon>Sar</taxon>
        <taxon>Alveolata</taxon>
        <taxon>Apicomplexa</taxon>
        <taxon>Aconoidasida</taxon>
        <taxon>Piroplasmida</taxon>
        <taxon>Theileriidae</taxon>
        <taxon>Theileria</taxon>
    </lineage>
</organism>
<keyword evidence="10" id="KW-1185">Reference proteome</keyword>
<dbReference type="GO" id="GO:0008495">
    <property type="term" value="F:protoheme IX farnesyltransferase activity"/>
    <property type="evidence" value="ECO:0007669"/>
    <property type="project" value="InterPro"/>
</dbReference>
<name>L0B1W6_THEEQ</name>
<feature type="transmembrane region" description="Helical" evidence="8">
    <location>
        <begin position="275"/>
        <end position="295"/>
    </location>
</feature>
<sequence>MVVHSKFLHSGSRQWLPNIKKLSKYKLSAWVTATGASGYLMILPVVSLDLVNTCGGLFLCSAAAHAFNQIIERKSDALMLRTRTRPLPSKLLTPLQAGLIGISSTTLGGSLLYIGGGTNAAALALANIGLYTLAYTPLKKKTEWNTHVGSIVGAIPPLIGCLAAGGNLSTPGPWLLFGLMYAWQIPHFYSLAWMYRKDYKSANFKMYGIDDDSGKRMGSASVKWIMFLSTLPLLYNLAGFASPELLILSSIPNLVITQKALKLYKNPSHETAKNLYIHSLWHILVLMTLTSYFSYENTDRYERISNKKTEETIQ</sequence>
<evidence type="ECO:0000256" key="4">
    <source>
        <dbReference type="ARBA" id="ARBA00022989"/>
    </source>
</evidence>
<reference evidence="9 10" key="1">
    <citation type="journal article" date="2012" name="BMC Genomics">
        <title>Comparative genomic analysis and phylogenetic position of Theileria equi.</title>
        <authorList>
            <person name="Kappmeyer L.S."/>
            <person name="Thiagarajan M."/>
            <person name="Herndon D.R."/>
            <person name="Ramsay J.D."/>
            <person name="Caler E."/>
            <person name="Djikeng A."/>
            <person name="Gillespie J.J."/>
            <person name="Lau A.O."/>
            <person name="Roalson E.H."/>
            <person name="Silva J.C."/>
            <person name="Silva M.G."/>
            <person name="Suarez C.E."/>
            <person name="Ueti M.W."/>
            <person name="Nene V.M."/>
            <person name="Mealey R.H."/>
            <person name="Knowles D.P."/>
            <person name="Brayton K.A."/>
        </authorList>
    </citation>
    <scope>NUCLEOTIDE SEQUENCE [LARGE SCALE GENOMIC DNA]</scope>
    <source>
        <strain evidence="9 10">WA</strain>
    </source>
</reference>
<dbReference type="STRING" id="1537102.L0B1W6"/>
<dbReference type="Gene3D" id="1.10.357.140">
    <property type="entry name" value="UbiA prenyltransferase"/>
    <property type="match status" value="1"/>
</dbReference>
<evidence type="ECO:0000313" key="10">
    <source>
        <dbReference type="Proteomes" id="UP000031512"/>
    </source>
</evidence>
<keyword evidence="2 9" id="KW-0808">Transferase</keyword>
<keyword evidence="4 8" id="KW-1133">Transmembrane helix</keyword>
<dbReference type="OrthoDB" id="5211at2759"/>
<evidence type="ECO:0000256" key="3">
    <source>
        <dbReference type="ARBA" id="ARBA00022692"/>
    </source>
</evidence>
<dbReference type="InterPro" id="IPR000537">
    <property type="entry name" value="UbiA_prenyltransferase"/>
</dbReference>
<dbReference type="GO" id="GO:0006784">
    <property type="term" value="P:heme A biosynthetic process"/>
    <property type="evidence" value="ECO:0007669"/>
    <property type="project" value="TreeGrafter"/>
</dbReference>
<evidence type="ECO:0000256" key="6">
    <source>
        <dbReference type="ARBA" id="ARBA00023136"/>
    </source>
</evidence>
<gene>
    <name evidence="9" type="ORF">BEWA_005320</name>
</gene>
<dbReference type="RefSeq" id="XP_004830790.1">
    <property type="nucleotide sequence ID" value="XM_004830733.1"/>
</dbReference>
<feature type="transmembrane region" description="Helical" evidence="8">
    <location>
        <begin position="150"/>
        <end position="168"/>
    </location>
</feature>
<keyword evidence="6 8" id="KW-0472">Membrane</keyword>
<evidence type="ECO:0000256" key="7">
    <source>
        <dbReference type="ARBA" id="ARBA00030253"/>
    </source>
</evidence>
<feature type="transmembrane region" description="Helical" evidence="8">
    <location>
        <begin position="27"/>
        <end position="44"/>
    </location>
</feature>
<keyword evidence="5" id="KW-0350">Heme biosynthesis</keyword>
<dbReference type="VEuPathDB" id="PiroplasmaDB:BEWA_005320"/>
<feature type="transmembrane region" description="Helical" evidence="8">
    <location>
        <begin position="174"/>
        <end position="195"/>
    </location>
</feature>
<dbReference type="PANTHER" id="PTHR43448:SF2">
    <property type="entry name" value="PROTOHEME IX FARNESYLTRANSFERASE, MITOCHONDRIAL"/>
    <property type="match status" value="1"/>
</dbReference>
<evidence type="ECO:0000256" key="1">
    <source>
        <dbReference type="ARBA" id="ARBA00004141"/>
    </source>
</evidence>
<proteinExistence type="predicted"/>
<dbReference type="AlphaFoldDB" id="L0B1W6"/>
<keyword evidence="3 8" id="KW-0812">Transmembrane</keyword>
<protein>
    <recommendedName>
        <fullName evidence="7">Heme O synthase</fullName>
    </recommendedName>
</protein>
<dbReference type="GeneID" id="15805286"/>
<dbReference type="KEGG" id="beq:BEWA_005320"/>
<dbReference type="InterPro" id="IPR006369">
    <property type="entry name" value="Protohaem_IX_farnesylTrfase"/>
</dbReference>
<dbReference type="CDD" id="cd13957">
    <property type="entry name" value="PT_UbiA_Cox10"/>
    <property type="match status" value="1"/>
</dbReference>
<feature type="transmembrane region" description="Helical" evidence="8">
    <location>
        <begin position="233"/>
        <end position="255"/>
    </location>
</feature>
<dbReference type="GO" id="GO:0016020">
    <property type="term" value="C:membrane"/>
    <property type="evidence" value="ECO:0007669"/>
    <property type="project" value="UniProtKB-SubCell"/>
</dbReference>
<dbReference type="PANTHER" id="PTHR43448">
    <property type="entry name" value="PROTOHEME IX FARNESYLTRANSFERASE, MITOCHONDRIAL"/>
    <property type="match status" value="1"/>
</dbReference>
<evidence type="ECO:0000256" key="2">
    <source>
        <dbReference type="ARBA" id="ARBA00022679"/>
    </source>
</evidence>
<dbReference type="EMBL" id="CP001670">
    <property type="protein sequence ID" value="AFZ81124.1"/>
    <property type="molecule type" value="Genomic_DNA"/>
</dbReference>
<dbReference type="InterPro" id="IPR044878">
    <property type="entry name" value="UbiA_sf"/>
</dbReference>
<dbReference type="GO" id="GO:0005739">
    <property type="term" value="C:mitochondrion"/>
    <property type="evidence" value="ECO:0007669"/>
    <property type="project" value="TreeGrafter"/>
</dbReference>
<evidence type="ECO:0000256" key="5">
    <source>
        <dbReference type="ARBA" id="ARBA00023133"/>
    </source>
</evidence>
<comment type="subcellular location">
    <subcellularLocation>
        <location evidence="1">Membrane</location>
        <topology evidence="1">Multi-pass membrane protein</topology>
    </subcellularLocation>
</comment>
<dbReference type="NCBIfam" id="TIGR01473">
    <property type="entry name" value="cyoE_ctaB"/>
    <property type="match status" value="1"/>
</dbReference>
<evidence type="ECO:0000256" key="8">
    <source>
        <dbReference type="SAM" id="Phobius"/>
    </source>
</evidence>
<evidence type="ECO:0000313" key="9">
    <source>
        <dbReference type="EMBL" id="AFZ81124.1"/>
    </source>
</evidence>